<feature type="region of interest" description="Disordered" evidence="1">
    <location>
        <begin position="14"/>
        <end position="36"/>
    </location>
</feature>
<comment type="caution">
    <text evidence="2">The sequence shown here is derived from an EMBL/GenBank/DDBJ whole genome shotgun (WGS) entry which is preliminary data.</text>
</comment>
<sequence>IVLQAGGSDAVTIRGQARRPEVSKRRSSSVLSKYGSNGSVVSKQAKVGTEQLQVGIRQKRSREQAKVSNEQSQVGISQKCS</sequence>
<feature type="region of interest" description="Disordered" evidence="1">
    <location>
        <begin position="52"/>
        <end position="81"/>
    </location>
</feature>
<proteinExistence type="predicted"/>
<gene>
    <name evidence="2" type="ORF">SPARVUS_LOCUS13565803</name>
</gene>
<evidence type="ECO:0000313" key="2">
    <source>
        <dbReference type="EMBL" id="CAI9605235.1"/>
    </source>
</evidence>
<accession>A0ABN9GAR4</accession>
<protein>
    <submittedName>
        <fullName evidence="2">Uncharacterized protein</fullName>
    </submittedName>
</protein>
<reference evidence="2" key="1">
    <citation type="submission" date="2023-05" db="EMBL/GenBank/DDBJ databases">
        <authorList>
            <person name="Stuckert A."/>
        </authorList>
    </citation>
    <scope>NUCLEOTIDE SEQUENCE</scope>
</reference>
<organism evidence="2 3">
    <name type="scientific">Staurois parvus</name>
    <dbReference type="NCBI Taxonomy" id="386267"/>
    <lineage>
        <taxon>Eukaryota</taxon>
        <taxon>Metazoa</taxon>
        <taxon>Chordata</taxon>
        <taxon>Craniata</taxon>
        <taxon>Vertebrata</taxon>
        <taxon>Euteleostomi</taxon>
        <taxon>Amphibia</taxon>
        <taxon>Batrachia</taxon>
        <taxon>Anura</taxon>
        <taxon>Neobatrachia</taxon>
        <taxon>Ranoidea</taxon>
        <taxon>Ranidae</taxon>
        <taxon>Staurois</taxon>
    </lineage>
</organism>
<name>A0ABN9GAR4_9NEOB</name>
<dbReference type="EMBL" id="CATNWA010018090">
    <property type="protein sequence ID" value="CAI9605235.1"/>
    <property type="molecule type" value="Genomic_DNA"/>
</dbReference>
<dbReference type="Proteomes" id="UP001162483">
    <property type="component" value="Unassembled WGS sequence"/>
</dbReference>
<feature type="compositionally biased region" description="Polar residues" evidence="1">
    <location>
        <begin position="66"/>
        <end position="81"/>
    </location>
</feature>
<evidence type="ECO:0000313" key="3">
    <source>
        <dbReference type="Proteomes" id="UP001162483"/>
    </source>
</evidence>
<feature type="non-terminal residue" evidence="2">
    <location>
        <position position="1"/>
    </location>
</feature>
<keyword evidence="3" id="KW-1185">Reference proteome</keyword>
<evidence type="ECO:0000256" key="1">
    <source>
        <dbReference type="SAM" id="MobiDB-lite"/>
    </source>
</evidence>